<keyword evidence="4 11" id="KW-0138">CF(0)</keyword>
<dbReference type="Proteomes" id="UP001596138">
    <property type="component" value="Unassembled WGS sequence"/>
</dbReference>
<evidence type="ECO:0000256" key="1">
    <source>
        <dbReference type="ARBA" id="ARBA00004141"/>
    </source>
</evidence>
<evidence type="ECO:0000313" key="13">
    <source>
        <dbReference type="EMBL" id="MFC6237689.1"/>
    </source>
</evidence>
<keyword evidence="9 11" id="KW-0472">Membrane</keyword>
<evidence type="ECO:0000256" key="7">
    <source>
        <dbReference type="ARBA" id="ARBA00022989"/>
    </source>
</evidence>
<proteinExistence type="inferred from homology"/>
<organism evidence="13 14">
    <name type="scientific">Longivirga aurantiaca</name>
    <dbReference type="NCBI Taxonomy" id="1837743"/>
    <lineage>
        <taxon>Bacteria</taxon>
        <taxon>Bacillati</taxon>
        <taxon>Actinomycetota</taxon>
        <taxon>Actinomycetes</taxon>
        <taxon>Sporichthyales</taxon>
        <taxon>Sporichthyaceae</taxon>
        <taxon>Longivirga</taxon>
    </lineage>
</organism>
<feature type="transmembrane region" description="Helical" evidence="11">
    <location>
        <begin position="177"/>
        <end position="196"/>
    </location>
</feature>
<evidence type="ECO:0000256" key="11">
    <source>
        <dbReference type="HAMAP-Rule" id="MF_01393"/>
    </source>
</evidence>
<dbReference type="HAMAP" id="MF_01393">
    <property type="entry name" value="ATP_synth_a_bact"/>
    <property type="match status" value="1"/>
</dbReference>
<comment type="subcellular location">
    <subcellularLocation>
        <location evidence="11 12">Cell membrane</location>
        <topology evidence="11 12">Multi-pass membrane protein</topology>
    </subcellularLocation>
    <subcellularLocation>
        <location evidence="1">Membrane</location>
        <topology evidence="1">Multi-pass membrane protein</topology>
    </subcellularLocation>
</comment>
<dbReference type="InterPro" id="IPR000568">
    <property type="entry name" value="ATP_synth_F0_asu"/>
</dbReference>
<comment type="function">
    <text evidence="11 12">Key component of the proton channel; it plays a direct role in the translocation of protons across the membrane.</text>
</comment>
<evidence type="ECO:0000256" key="9">
    <source>
        <dbReference type="ARBA" id="ARBA00023136"/>
    </source>
</evidence>
<sequence>MSGELIAAAAESCHLSTGGCGFPAPGAEIFFFDEIAKFTIGQTEFAVTKPMILLWLAVVVVVGFFVLAFRKAKVVPGRVQGLAEYGYFFVRDGIARDTIGKEGDRFVPLLFSFFFFIWMNNLWGIIPFAQIPVTSKFAIPVAFAAIVYLAWVPLGVKRQGLLPFFKGMTMPRDVPKVMYVLLIPIEILSNFIVRPFTHAVRLFANMFAGHMLLATFSIAAWYLFPVNLFSEPSGVAVIGLLGSAASTVVTVALTGFEMGIQALQAYVFTLLAAVYLSDSVNAH</sequence>
<dbReference type="EMBL" id="JBHSTI010000008">
    <property type="protein sequence ID" value="MFC6237689.1"/>
    <property type="molecule type" value="Genomic_DNA"/>
</dbReference>
<keyword evidence="14" id="KW-1185">Reference proteome</keyword>
<dbReference type="PANTHER" id="PTHR11410">
    <property type="entry name" value="ATP SYNTHASE SUBUNIT A"/>
    <property type="match status" value="1"/>
</dbReference>
<dbReference type="PANTHER" id="PTHR11410:SF0">
    <property type="entry name" value="ATP SYNTHASE SUBUNIT A"/>
    <property type="match status" value="1"/>
</dbReference>
<evidence type="ECO:0000313" key="14">
    <source>
        <dbReference type="Proteomes" id="UP001596138"/>
    </source>
</evidence>
<dbReference type="InterPro" id="IPR035908">
    <property type="entry name" value="F0_ATP_A_sf"/>
</dbReference>
<feature type="transmembrane region" description="Helical" evidence="11">
    <location>
        <begin position="259"/>
        <end position="277"/>
    </location>
</feature>
<gene>
    <name evidence="11 13" type="primary">atpB</name>
    <name evidence="13" type="ORF">ACFQGU_07350</name>
</gene>
<evidence type="ECO:0000256" key="5">
    <source>
        <dbReference type="ARBA" id="ARBA00022692"/>
    </source>
</evidence>
<dbReference type="CDD" id="cd00310">
    <property type="entry name" value="ATP-synt_Fo_a_6"/>
    <property type="match status" value="1"/>
</dbReference>
<dbReference type="PRINTS" id="PR00123">
    <property type="entry name" value="ATPASEA"/>
</dbReference>
<comment type="similarity">
    <text evidence="2 11 12">Belongs to the ATPase A chain family.</text>
</comment>
<evidence type="ECO:0000256" key="10">
    <source>
        <dbReference type="ARBA" id="ARBA00023310"/>
    </source>
</evidence>
<feature type="transmembrane region" description="Helical" evidence="11">
    <location>
        <begin position="106"/>
        <end position="131"/>
    </location>
</feature>
<feature type="transmembrane region" description="Helical" evidence="11">
    <location>
        <begin position="52"/>
        <end position="69"/>
    </location>
</feature>
<dbReference type="Pfam" id="PF00119">
    <property type="entry name" value="ATP-synt_A"/>
    <property type="match status" value="1"/>
</dbReference>
<protein>
    <recommendedName>
        <fullName evidence="11 12">ATP synthase subunit a</fullName>
    </recommendedName>
    <alternativeName>
        <fullName evidence="11">ATP synthase F0 sector subunit a</fullName>
    </alternativeName>
    <alternativeName>
        <fullName evidence="11">F-ATPase subunit 6</fullName>
    </alternativeName>
</protein>
<feature type="transmembrane region" description="Helical" evidence="11">
    <location>
        <begin position="137"/>
        <end position="156"/>
    </location>
</feature>
<keyword evidence="3 11" id="KW-0813">Transport</keyword>
<keyword evidence="11" id="KW-1003">Cell membrane</keyword>
<keyword evidence="7 11" id="KW-1133">Transmembrane helix</keyword>
<dbReference type="PROSITE" id="PS00449">
    <property type="entry name" value="ATPASE_A"/>
    <property type="match status" value="1"/>
</dbReference>
<feature type="transmembrane region" description="Helical" evidence="11">
    <location>
        <begin position="202"/>
        <end position="223"/>
    </location>
</feature>
<evidence type="ECO:0000256" key="3">
    <source>
        <dbReference type="ARBA" id="ARBA00022448"/>
    </source>
</evidence>
<keyword evidence="5 11" id="KW-0812">Transmembrane</keyword>
<dbReference type="SUPFAM" id="SSF81336">
    <property type="entry name" value="F1F0 ATP synthase subunit A"/>
    <property type="match status" value="1"/>
</dbReference>
<dbReference type="Gene3D" id="1.20.120.220">
    <property type="entry name" value="ATP synthase, F0 complex, subunit A"/>
    <property type="match status" value="1"/>
</dbReference>
<reference evidence="14" key="1">
    <citation type="journal article" date="2019" name="Int. J. Syst. Evol. Microbiol.">
        <title>The Global Catalogue of Microorganisms (GCM) 10K type strain sequencing project: providing services to taxonomists for standard genome sequencing and annotation.</title>
        <authorList>
            <consortium name="The Broad Institute Genomics Platform"/>
            <consortium name="The Broad Institute Genome Sequencing Center for Infectious Disease"/>
            <person name="Wu L."/>
            <person name="Ma J."/>
        </authorList>
    </citation>
    <scope>NUCLEOTIDE SEQUENCE [LARGE SCALE GENOMIC DNA]</scope>
    <source>
        <strain evidence="14">CGMCC 4.7317</strain>
    </source>
</reference>
<keyword evidence="8 11" id="KW-0406">Ion transport</keyword>
<dbReference type="NCBIfam" id="TIGR01131">
    <property type="entry name" value="ATP_synt_6_or_A"/>
    <property type="match status" value="1"/>
</dbReference>
<comment type="caution">
    <text evidence="13">The sequence shown here is derived from an EMBL/GenBank/DDBJ whole genome shotgun (WGS) entry which is preliminary data.</text>
</comment>
<accession>A0ABW1SZJ4</accession>
<keyword evidence="6 11" id="KW-0375">Hydrogen ion transport</keyword>
<evidence type="ECO:0000256" key="6">
    <source>
        <dbReference type="ARBA" id="ARBA00022781"/>
    </source>
</evidence>
<keyword evidence="10 11" id="KW-0066">ATP synthesis</keyword>
<feature type="transmembrane region" description="Helical" evidence="11">
    <location>
        <begin position="235"/>
        <end position="253"/>
    </location>
</feature>
<name>A0ABW1SZJ4_9ACTN</name>
<evidence type="ECO:0000256" key="8">
    <source>
        <dbReference type="ARBA" id="ARBA00023065"/>
    </source>
</evidence>
<evidence type="ECO:0000256" key="4">
    <source>
        <dbReference type="ARBA" id="ARBA00022547"/>
    </source>
</evidence>
<evidence type="ECO:0000256" key="12">
    <source>
        <dbReference type="RuleBase" id="RU000483"/>
    </source>
</evidence>
<evidence type="ECO:0000256" key="2">
    <source>
        <dbReference type="ARBA" id="ARBA00006810"/>
    </source>
</evidence>
<dbReference type="RefSeq" id="WP_386765220.1">
    <property type="nucleotide sequence ID" value="NZ_JBHSTI010000008.1"/>
</dbReference>
<dbReference type="InterPro" id="IPR045083">
    <property type="entry name" value="ATP_synth_F0_asu_bact/mt"/>
</dbReference>
<dbReference type="InterPro" id="IPR023011">
    <property type="entry name" value="ATP_synth_F0_asu_AS"/>
</dbReference>